<keyword evidence="5 9" id="KW-0812">Transmembrane</keyword>
<evidence type="ECO:0000256" key="5">
    <source>
        <dbReference type="ARBA" id="ARBA00022692"/>
    </source>
</evidence>
<feature type="transmembrane region" description="Helical" evidence="9">
    <location>
        <begin position="12"/>
        <end position="39"/>
    </location>
</feature>
<evidence type="ECO:0000256" key="3">
    <source>
        <dbReference type="ARBA" id="ARBA00022475"/>
    </source>
</evidence>
<dbReference type="InterPro" id="IPR055348">
    <property type="entry name" value="DctQ"/>
</dbReference>
<evidence type="ECO:0000256" key="7">
    <source>
        <dbReference type="ARBA" id="ARBA00023136"/>
    </source>
</evidence>
<evidence type="ECO:0000256" key="9">
    <source>
        <dbReference type="SAM" id="Phobius"/>
    </source>
</evidence>
<feature type="transmembrane region" description="Helical" evidence="9">
    <location>
        <begin position="89"/>
        <end position="111"/>
    </location>
</feature>
<protein>
    <submittedName>
        <fullName evidence="11">2,3-diketo-L-gulonate TRAP transporter small permease protein YiaM</fullName>
    </submittedName>
</protein>
<keyword evidence="4" id="KW-0997">Cell inner membrane</keyword>
<feature type="transmembrane region" description="Helical" evidence="9">
    <location>
        <begin position="131"/>
        <end position="148"/>
    </location>
</feature>
<proteinExistence type="inferred from homology"/>
<dbReference type="OrthoDB" id="9814265at2"/>
<comment type="subcellular location">
    <subcellularLocation>
        <location evidence="1">Cell inner membrane</location>
        <topology evidence="1">Multi-pass membrane protein</topology>
    </subcellularLocation>
</comment>
<evidence type="ECO:0000313" key="12">
    <source>
        <dbReference type="Proteomes" id="UP000425916"/>
    </source>
</evidence>
<keyword evidence="7 9" id="KW-0472">Membrane</keyword>
<evidence type="ECO:0000256" key="2">
    <source>
        <dbReference type="ARBA" id="ARBA00022448"/>
    </source>
</evidence>
<reference evidence="11 12" key="1">
    <citation type="submission" date="2019-11" db="EMBL/GenBank/DDBJ databases">
        <title>Genome sequence of Moorella glycerini DSM11254.</title>
        <authorList>
            <person name="Poehlein A."/>
            <person name="Boeer T."/>
            <person name="Daniel R."/>
        </authorList>
    </citation>
    <scope>NUCLEOTIDE SEQUENCE [LARGE SCALE GENOMIC DNA]</scope>
    <source>
        <strain evidence="11 12">DSM 11254</strain>
    </source>
</reference>
<accession>A0A6I5ZVG4</accession>
<sequence>MAKLYNQLKHFVIKVLEYLIIICVGTAIASAFLQVIFRYVLNNSLTWSEELTRYLFIWVVFMAAPVALVRKMHMGVDIIFNRLPGKIKIFTEAIIELCVAIFAITLVNYGFKLTSIAMNQPSPAMRIPMGYVYLAIPLGSLFLTWFALDGCLQGLRNLLAPVTREEVYKS</sequence>
<dbReference type="RefSeq" id="WP_156275345.1">
    <property type="nucleotide sequence ID" value="NZ_CP046244.1"/>
</dbReference>
<dbReference type="GO" id="GO:0022857">
    <property type="term" value="F:transmembrane transporter activity"/>
    <property type="evidence" value="ECO:0007669"/>
    <property type="project" value="TreeGrafter"/>
</dbReference>
<feature type="domain" description="Tripartite ATP-independent periplasmic transporters DctQ component" evidence="10">
    <location>
        <begin position="29"/>
        <end position="156"/>
    </location>
</feature>
<keyword evidence="3" id="KW-1003">Cell membrane</keyword>
<evidence type="ECO:0000256" key="4">
    <source>
        <dbReference type="ARBA" id="ARBA00022519"/>
    </source>
</evidence>
<organism evidence="11 12">
    <name type="scientific">Neomoorella glycerini</name>
    <dbReference type="NCBI Taxonomy" id="55779"/>
    <lineage>
        <taxon>Bacteria</taxon>
        <taxon>Bacillati</taxon>
        <taxon>Bacillota</taxon>
        <taxon>Clostridia</taxon>
        <taxon>Neomoorellales</taxon>
        <taxon>Neomoorellaceae</taxon>
        <taxon>Neomoorella</taxon>
    </lineage>
</organism>
<dbReference type="InterPro" id="IPR007387">
    <property type="entry name" value="TRAP_DctQ"/>
</dbReference>
<keyword evidence="2" id="KW-0813">Transport</keyword>
<dbReference type="Pfam" id="PF04290">
    <property type="entry name" value="DctQ"/>
    <property type="match status" value="1"/>
</dbReference>
<comment type="similarity">
    <text evidence="8">Belongs to the TRAP transporter small permease family.</text>
</comment>
<dbReference type="AlphaFoldDB" id="A0A6I5ZVG4"/>
<evidence type="ECO:0000259" key="10">
    <source>
        <dbReference type="Pfam" id="PF04290"/>
    </source>
</evidence>
<evidence type="ECO:0000256" key="8">
    <source>
        <dbReference type="ARBA" id="ARBA00038436"/>
    </source>
</evidence>
<dbReference type="Proteomes" id="UP000425916">
    <property type="component" value="Chromosome"/>
</dbReference>
<evidence type="ECO:0000256" key="6">
    <source>
        <dbReference type="ARBA" id="ARBA00022989"/>
    </source>
</evidence>
<feature type="transmembrane region" description="Helical" evidence="9">
    <location>
        <begin position="51"/>
        <end position="69"/>
    </location>
</feature>
<name>A0A6I5ZVG4_9FIRM</name>
<dbReference type="GO" id="GO:0015740">
    <property type="term" value="P:C4-dicarboxylate transport"/>
    <property type="evidence" value="ECO:0007669"/>
    <property type="project" value="TreeGrafter"/>
</dbReference>
<dbReference type="PANTHER" id="PTHR35011">
    <property type="entry name" value="2,3-DIKETO-L-GULONATE TRAP TRANSPORTER SMALL PERMEASE PROTEIN YIAM"/>
    <property type="match status" value="1"/>
</dbReference>
<keyword evidence="12" id="KW-1185">Reference proteome</keyword>
<keyword evidence="6 9" id="KW-1133">Transmembrane helix</keyword>
<gene>
    <name evidence="11" type="primary">yiaM_2</name>
    <name evidence="11" type="ORF">MGLY_31170</name>
</gene>
<dbReference type="GO" id="GO:0005886">
    <property type="term" value="C:plasma membrane"/>
    <property type="evidence" value="ECO:0007669"/>
    <property type="project" value="UniProtKB-SubCell"/>
</dbReference>
<dbReference type="EMBL" id="CP046244">
    <property type="protein sequence ID" value="QGP93695.1"/>
    <property type="molecule type" value="Genomic_DNA"/>
</dbReference>
<evidence type="ECO:0000256" key="1">
    <source>
        <dbReference type="ARBA" id="ARBA00004429"/>
    </source>
</evidence>
<dbReference type="PANTHER" id="PTHR35011:SF2">
    <property type="entry name" value="2,3-DIKETO-L-GULONATE TRAP TRANSPORTER SMALL PERMEASE PROTEIN YIAM"/>
    <property type="match status" value="1"/>
</dbReference>
<evidence type="ECO:0000313" key="11">
    <source>
        <dbReference type="EMBL" id="QGP93695.1"/>
    </source>
</evidence>